<name>A0ABN1QE79_9ACTN</name>
<gene>
    <name evidence="2" type="ORF">GCM10009550_11750</name>
</gene>
<dbReference type="InterPro" id="IPR037401">
    <property type="entry name" value="SnoaL-like"/>
</dbReference>
<organism evidence="2 3">
    <name type="scientific">Actinocorallia libanotica</name>
    <dbReference type="NCBI Taxonomy" id="46162"/>
    <lineage>
        <taxon>Bacteria</taxon>
        <taxon>Bacillati</taxon>
        <taxon>Actinomycetota</taxon>
        <taxon>Actinomycetes</taxon>
        <taxon>Streptosporangiales</taxon>
        <taxon>Thermomonosporaceae</taxon>
        <taxon>Actinocorallia</taxon>
    </lineage>
</organism>
<comment type="caution">
    <text evidence="2">The sequence shown here is derived from an EMBL/GenBank/DDBJ whole genome shotgun (WGS) entry which is preliminary data.</text>
</comment>
<reference evidence="2 3" key="1">
    <citation type="journal article" date="2019" name="Int. J. Syst. Evol. Microbiol.">
        <title>The Global Catalogue of Microorganisms (GCM) 10K type strain sequencing project: providing services to taxonomists for standard genome sequencing and annotation.</title>
        <authorList>
            <consortium name="The Broad Institute Genomics Platform"/>
            <consortium name="The Broad Institute Genome Sequencing Center for Infectious Disease"/>
            <person name="Wu L."/>
            <person name="Ma J."/>
        </authorList>
    </citation>
    <scope>NUCLEOTIDE SEQUENCE [LARGE SCALE GENOMIC DNA]</scope>
    <source>
        <strain evidence="2 3">JCM 10696</strain>
    </source>
</reference>
<dbReference type="Proteomes" id="UP001500665">
    <property type="component" value="Unassembled WGS sequence"/>
</dbReference>
<dbReference type="SUPFAM" id="SSF54427">
    <property type="entry name" value="NTF2-like"/>
    <property type="match status" value="1"/>
</dbReference>
<dbReference type="InterPro" id="IPR032710">
    <property type="entry name" value="NTF2-like_dom_sf"/>
</dbReference>
<dbReference type="CDD" id="cd00531">
    <property type="entry name" value="NTF2_like"/>
    <property type="match status" value="1"/>
</dbReference>
<evidence type="ECO:0000313" key="3">
    <source>
        <dbReference type="Proteomes" id="UP001500665"/>
    </source>
</evidence>
<dbReference type="RefSeq" id="WP_344237520.1">
    <property type="nucleotide sequence ID" value="NZ_BAAAHH010000003.1"/>
</dbReference>
<proteinExistence type="predicted"/>
<evidence type="ECO:0000313" key="2">
    <source>
        <dbReference type="EMBL" id="GAA0941448.1"/>
    </source>
</evidence>
<protein>
    <submittedName>
        <fullName evidence="2">Nuclear transport factor 2 family protein</fullName>
    </submittedName>
</protein>
<evidence type="ECO:0000259" key="1">
    <source>
        <dbReference type="Pfam" id="PF13577"/>
    </source>
</evidence>
<sequence>MTLSTGDRVELTDLVARYALLTDAREFEALAGLFAADAVLVLPDPPASLEPVLEYHGPEEIRAAIGRVEFFPVTSHFLGGQVLDPGPEPGTATGWVRCAAHHLSVRKDGAPADLVWHIRYEDAYRHEEGVWRFTRRALHIDWIETRPVRRMRG</sequence>
<keyword evidence="3" id="KW-1185">Reference proteome</keyword>
<feature type="domain" description="SnoaL-like" evidence="1">
    <location>
        <begin position="7"/>
        <end position="136"/>
    </location>
</feature>
<dbReference type="Gene3D" id="3.10.450.50">
    <property type="match status" value="1"/>
</dbReference>
<dbReference type="Pfam" id="PF13577">
    <property type="entry name" value="SnoaL_4"/>
    <property type="match status" value="1"/>
</dbReference>
<accession>A0ABN1QE79</accession>
<dbReference type="EMBL" id="BAAAHH010000003">
    <property type="protein sequence ID" value="GAA0941448.1"/>
    <property type="molecule type" value="Genomic_DNA"/>
</dbReference>